<keyword evidence="3" id="KW-0238">DNA-binding</keyword>
<dbReference type="PANTHER" id="PTHR47540">
    <property type="entry name" value="THIAMINE REPRESSIBLE GENES REGULATORY PROTEIN THI5"/>
    <property type="match status" value="1"/>
</dbReference>
<organism evidence="7 8">
    <name type="scientific">Penicillium angulare</name>
    <dbReference type="NCBI Taxonomy" id="116970"/>
    <lineage>
        <taxon>Eukaryota</taxon>
        <taxon>Fungi</taxon>
        <taxon>Dikarya</taxon>
        <taxon>Ascomycota</taxon>
        <taxon>Pezizomycotina</taxon>
        <taxon>Eurotiomycetes</taxon>
        <taxon>Eurotiomycetidae</taxon>
        <taxon>Eurotiales</taxon>
        <taxon>Aspergillaceae</taxon>
        <taxon>Penicillium</taxon>
    </lineage>
</organism>
<keyword evidence="8" id="KW-1185">Reference proteome</keyword>
<name>A0A9W9FZE0_9EURO</name>
<dbReference type="PANTHER" id="PTHR47540:SF2">
    <property type="entry name" value="ZN(II)2CYS6 TRANSCRIPTION FACTOR (EUROFUNG)"/>
    <property type="match status" value="1"/>
</dbReference>
<dbReference type="InterPro" id="IPR036864">
    <property type="entry name" value="Zn2-C6_fun-type_DNA-bd_sf"/>
</dbReference>
<dbReference type="PROSITE" id="PS50048">
    <property type="entry name" value="ZN2_CY6_FUNGAL_2"/>
    <property type="match status" value="1"/>
</dbReference>
<dbReference type="AlphaFoldDB" id="A0A9W9FZE0"/>
<keyword evidence="2" id="KW-0805">Transcription regulation</keyword>
<dbReference type="Pfam" id="PF00172">
    <property type="entry name" value="Zn_clus"/>
    <property type="match status" value="1"/>
</dbReference>
<evidence type="ECO:0000256" key="4">
    <source>
        <dbReference type="ARBA" id="ARBA00023163"/>
    </source>
</evidence>
<dbReference type="SMART" id="SM00066">
    <property type="entry name" value="GAL4"/>
    <property type="match status" value="1"/>
</dbReference>
<dbReference type="GO" id="GO:0000981">
    <property type="term" value="F:DNA-binding transcription factor activity, RNA polymerase II-specific"/>
    <property type="evidence" value="ECO:0007669"/>
    <property type="project" value="InterPro"/>
</dbReference>
<dbReference type="EMBL" id="JAPQKH010000003">
    <property type="protein sequence ID" value="KAJ5109284.1"/>
    <property type="molecule type" value="Genomic_DNA"/>
</dbReference>
<dbReference type="CDD" id="cd00067">
    <property type="entry name" value="GAL4"/>
    <property type="match status" value="1"/>
</dbReference>
<dbReference type="PROSITE" id="PS00463">
    <property type="entry name" value="ZN2_CY6_FUNGAL_1"/>
    <property type="match status" value="1"/>
</dbReference>
<evidence type="ECO:0000259" key="6">
    <source>
        <dbReference type="PROSITE" id="PS50048"/>
    </source>
</evidence>
<dbReference type="SUPFAM" id="SSF57701">
    <property type="entry name" value="Zn2/Cys6 DNA-binding domain"/>
    <property type="match status" value="1"/>
</dbReference>
<dbReference type="Proteomes" id="UP001149165">
    <property type="component" value="Unassembled WGS sequence"/>
</dbReference>
<keyword evidence="4" id="KW-0804">Transcription</keyword>
<evidence type="ECO:0000313" key="8">
    <source>
        <dbReference type="Proteomes" id="UP001149165"/>
    </source>
</evidence>
<dbReference type="GO" id="GO:0005634">
    <property type="term" value="C:nucleus"/>
    <property type="evidence" value="ECO:0007669"/>
    <property type="project" value="UniProtKB-SubCell"/>
</dbReference>
<dbReference type="GO" id="GO:0043565">
    <property type="term" value="F:sequence-specific DNA binding"/>
    <property type="evidence" value="ECO:0007669"/>
    <property type="project" value="TreeGrafter"/>
</dbReference>
<accession>A0A9W9FZE0</accession>
<dbReference type="GO" id="GO:0045944">
    <property type="term" value="P:positive regulation of transcription by RNA polymerase II"/>
    <property type="evidence" value="ECO:0007669"/>
    <property type="project" value="TreeGrafter"/>
</dbReference>
<dbReference type="OrthoDB" id="4356994at2759"/>
<gene>
    <name evidence="7" type="ORF">N7456_005959</name>
</gene>
<proteinExistence type="predicted"/>
<evidence type="ECO:0000313" key="7">
    <source>
        <dbReference type="EMBL" id="KAJ5109284.1"/>
    </source>
</evidence>
<evidence type="ECO:0000256" key="1">
    <source>
        <dbReference type="ARBA" id="ARBA00004123"/>
    </source>
</evidence>
<comment type="caution">
    <text evidence="7">The sequence shown here is derived from an EMBL/GenBank/DDBJ whole genome shotgun (WGS) entry which is preliminary data.</text>
</comment>
<evidence type="ECO:0000256" key="3">
    <source>
        <dbReference type="ARBA" id="ARBA00023125"/>
    </source>
</evidence>
<reference evidence="7" key="1">
    <citation type="submission" date="2022-11" db="EMBL/GenBank/DDBJ databases">
        <authorList>
            <person name="Petersen C."/>
        </authorList>
    </citation>
    <scope>NUCLEOTIDE SEQUENCE</scope>
    <source>
        <strain evidence="7">IBT 30069</strain>
    </source>
</reference>
<dbReference type="GO" id="GO:0008270">
    <property type="term" value="F:zinc ion binding"/>
    <property type="evidence" value="ECO:0007669"/>
    <property type="project" value="InterPro"/>
</dbReference>
<protein>
    <submittedName>
        <fullName evidence="7">Transcriptional regulatory protein STB4</fullName>
    </submittedName>
</protein>
<evidence type="ECO:0000256" key="2">
    <source>
        <dbReference type="ARBA" id="ARBA00023015"/>
    </source>
</evidence>
<dbReference type="Gene3D" id="4.10.240.10">
    <property type="entry name" value="Zn(2)-C6 fungal-type DNA-binding domain"/>
    <property type="match status" value="1"/>
</dbReference>
<sequence length="209" mass="23391">MYLITTPLWKQFRLVQSRSHLNAKVAETIEALGFFALLRAGNDYGAFNMETDEGSGPYTHQTINRPRQKVTHACQSCRKRRVKCDGVAPCSNCSKQDITCNFDKTSRGRRGPRPRRNGIHLTSSKRLLKPRQPLNETNFDAPNAVTENLDASSGLSVALDVGQLEPSYNLAQDGFLPSYQQGPPLETWREFVLEATGRQNLAKKYSFAG</sequence>
<evidence type="ECO:0000256" key="5">
    <source>
        <dbReference type="ARBA" id="ARBA00023242"/>
    </source>
</evidence>
<dbReference type="InterPro" id="IPR001138">
    <property type="entry name" value="Zn2Cys6_DnaBD"/>
</dbReference>
<comment type="subcellular location">
    <subcellularLocation>
        <location evidence="1">Nucleus</location>
    </subcellularLocation>
</comment>
<reference evidence="7" key="2">
    <citation type="journal article" date="2023" name="IMA Fungus">
        <title>Comparative genomic study of the Penicillium genus elucidates a diverse pangenome and 15 lateral gene transfer events.</title>
        <authorList>
            <person name="Petersen C."/>
            <person name="Sorensen T."/>
            <person name="Nielsen M.R."/>
            <person name="Sondergaard T.E."/>
            <person name="Sorensen J.L."/>
            <person name="Fitzpatrick D.A."/>
            <person name="Frisvad J.C."/>
            <person name="Nielsen K.L."/>
        </authorList>
    </citation>
    <scope>NUCLEOTIDE SEQUENCE</scope>
    <source>
        <strain evidence="7">IBT 30069</strain>
    </source>
</reference>
<feature type="domain" description="Zn(2)-C6 fungal-type" evidence="6">
    <location>
        <begin position="73"/>
        <end position="102"/>
    </location>
</feature>
<keyword evidence="5" id="KW-0539">Nucleus</keyword>
<dbReference type="InterPro" id="IPR051711">
    <property type="entry name" value="Stress_Response_Reg"/>
</dbReference>